<dbReference type="EMBL" id="PJND01000007">
    <property type="protein sequence ID" value="PKW30093.1"/>
    <property type="molecule type" value="Genomic_DNA"/>
</dbReference>
<reference evidence="2 4" key="1">
    <citation type="submission" date="2017-12" db="EMBL/GenBank/DDBJ databases">
        <title>Genomic Encyclopedia of Type Strains, Phase III (KMG-III): the genomes of soil and plant-associated and newly described type strains.</title>
        <authorList>
            <person name="Whitman W."/>
        </authorList>
    </citation>
    <scope>NUCLEOTIDE SEQUENCE [LARGE SCALE GENOMIC DNA]</scope>
    <source>
        <strain evidence="2 4">IP-10</strain>
    </source>
</reference>
<evidence type="ECO:0000313" key="5">
    <source>
        <dbReference type="Proteomes" id="UP000275027"/>
    </source>
</evidence>
<proteinExistence type="predicted"/>
<dbReference type="SUPFAM" id="SSF53720">
    <property type="entry name" value="ALDH-like"/>
    <property type="match status" value="1"/>
</dbReference>
<gene>
    <name evidence="2" type="ORF">B0G92_1742</name>
    <name evidence="3" type="ORF">CLV50_2314</name>
</gene>
<evidence type="ECO:0000313" key="4">
    <source>
        <dbReference type="Proteomes" id="UP000233767"/>
    </source>
</evidence>
<comment type="caution">
    <text evidence="3">The sequence shown here is derived from an EMBL/GenBank/DDBJ whole genome shotgun (WGS) entry which is preliminary data.</text>
</comment>
<dbReference type="GO" id="GO:0003995">
    <property type="term" value="F:acyl-CoA dehydrogenase activity"/>
    <property type="evidence" value="ECO:0007669"/>
    <property type="project" value="InterPro"/>
</dbReference>
<keyword evidence="4" id="KW-1185">Reference proteome</keyword>
<dbReference type="GO" id="GO:0008218">
    <property type="term" value="P:bioluminescence"/>
    <property type="evidence" value="ECO:0007669"/>
    <property type="project" value="InterPro"/>
</dbReference>
<dbReference type="Proteomes" id="UP000233767">
    <property type="component" value="Unassembled WGS sequence"/>
</dbReference>
<organism evidence="3 5">
    <name type="scientific">Flavobacterium lindanitolerans</name>
    <dbReference type="NCBI Taxonomy" id="428988"/>
    <lineage>
        <taxon>Bacteria</taxon>
        <taxon>Pseudomonadati</taxon>
        <taxon>Bacteroidota</taxon>
        <taxon>Flavobacteriia</taxon>
        <taxon>Flavobacteriales</taxon>
        <taxon>Flavobacteriaceae</taxon>
        <taxon>Flavobacterium</taxon>
    </lineage>
</organism>
<accession>A0A497UIG8</accession>
<dbReference type="EMBL" id="RCCB01000012">
    <property type="protein sequence ID" value="RLJ24433.1"/>
    <property type="molecule type" value="Genomic_DNA"/>
</dbReference>
<dbReference type="AlphaFoldDB" id="A0A497UIG8"/>
<evidence type="ECO:0000313" key="2">
    <source>
        <dbReference type="EMBL" id="PKW30093.1"/>
    </source>
</evidence>
<dbReference type="InterPro" id="IPR016161">
    <property type="entry name" value="Ald_DH/histidinol_DH"/>
</dbReference>
<evidence type="ECO:0000256" key="1">
    <source>
        <dbReference type="ARBA" id="ARBA00022857"/>
    </source>
</evidence>
<evidence type="ECO:0000313" key="3">
    <source>
        <dbReference type="EMBL" id="RLJ24433.1"/>
    </source>
</evidence>
<dbReference type="InterPro" id="IPR008670">
    <property type="entry name" value="CoA_reduct_LuxC"/>
</dbReference>
<dbReference type="Pfam" id="PF05893">
    <property type="entry name" value="LuxC"/>
    <property type="match status" value="1"/>
</dbReference>
<sequence>MRKACLLPRKGLFLCKITSKTIHKQINMTLEHKKNIFAELGKFLSQFSENESIKKENVLHNDLFFNDFLDLIELSQSHNGWYTPEQVYFAIRSWAEALTKENLNQWLSKYNLENVGGKTVGLVLAGNIPLVGFHDFLSVLISGHKVLVKTSSNDQHLLPFLAKYIMAVEPKMAEYIIFTEGKLENFDAVIATGSNNTARYFEYYFKDKPSIIRKNRNSVAVLDGTESKEDFIQLGEDIFRYFGLGCRNVSKLFVPKDYKFEAFFEGIFEYQDVIHYEKYANNYDYNKAVFLMSNFKLLDNGFLTIKEDTSYSSPISSVFYEFYQNTEELKKRLITDNEQIQCIVSKGIIENSIPFGKTQKPELWDYADNVDTIAFLSSI</sequence>
<reference evidence="3 5" key="2">
    <citation type="submission" date="2018-10" db="EMBL/GenBank/DDBJ databases">
        <title>Genomic Encyclopedia of Archaeal and Bacterial Type Strains, Phase II (KMG-II): from individual species to whole genera.</title>
        <authorList>
            <person name="Goeker M."/>
        </authorList>
    </citation>
    <scope>NUCLEOTIDE SEQUENCE [LARGE SCALE GENOMIC DNA]</scope>
    <source>
        <strain evidence="3 5">DSM 21886</strain>
    </source>
</reference>
<dbReference type="Proteomes" id="UP000275027">
    <property type="component" value="Unassembled WGS sequence"/>
</dbReference>
<keyword evidence="1" id="KW-0521">NADP</keyword>
<name>A0A497UIG8_9FLAO</name>
<protein>
    <submittedName>
        <fullName evidence="3">Acyl-CoA reductase LuxC</fullName>
    </submittedName>
</protein>